<evidence type="ECO:0000313" key="3">
    <source>
        <dbReference type="Proteomes" id="UP001595075"/>
    </source>
</evidence>
<name>A0ABR4CR01_9HELO</name>
<sequence>MVALSLTISICRGSGQKSSTPSLEYQSSICSSHSCAQQPLAYGYHLGQDNSLEELVSKQRPEVTNSHHRHRATVLNAKARMMGETGAANVDRKKSFGRGGAGNIRRPSDVIYPPKTGADGRRRSSVWPTTPVSASPGTNPAWRRFSVLGLLRKRSVQAEEIGTDSDKEGKIEFKEVDMGRES</sequence>
<comment type="caution">
    <text evidence="2">The sequence shown here is derived from an EMBL/GenBank/DDBJ whole genome shotgun (WGS) entry which is preliminary data.</text>
</comment>
<evidence type="ECO:0000313" key="2">
    <source>
        <dbReference type="EMBL" id="KAL2072423.1"/>
    </source>
</evidence>
<dbReference type="Proteomes" id="UP001595075">
    <property type="component" value="Unassembled WGS sequence"/>
</dbReference>
<feature type="region of interest" description="Disordered" evidence="1">
    <location>
        <begin position="91"/>
        <end position="139"/>
    </location>
</feature>
<feature type="compositionally biased region" description="Polar residues" evidence="1">
    <location>
        <begin position="126"/>
        <end position="138"/>
    </location>
</feature>
<feature type="compositionally biased region" description="Basic and acidic residues" evidence="1">
    <location>
        <begin position="164"/>
        <end position="182"/>
    </location>
</feature>
<evidence type="ECO:0000256" key="1">
    <source>
        <dbReference type="SAM" id="MobiDB-lite"/>
    </source>
</evidence>
<keyword evidence="3" id="KW-1185">Reference proteome</keyword>
<protein>
    <submittedName>
        <fullName evidence="2">Uncharacterized protein</fullName>
    </submittedName>
</protein>
<organism evidence="2 3">
    <name type="scientific">Oculimacula yallundae</name>
    <dbReference type="NCBI Taxonomy" id="86028"/>
    <lineage>
        <taxon>Eukaryota</taxon>
        <taxon>Fungi</taxon>
        <taxon>Dikarya</taxon>
        <taxon>Ascomycota</taxon>
        <taxon>Pezizomycotina</taxon>
        <taxon>Leotiomycetes</taxon>
        <taxon>Helotiales</taxon>
        <taxon>Ploettnerulaceae</taxon>
        <taxon>Oculimacula</taxon>
    </lineage>
</organism>
<proteinExistence type="predicted"/>
<gene>
    <name evidence="2" type="ORF">VTL71DRAFT_11766</name>
</gene>
<reference evidence="2 3" key="1">
    <citation type="journal article" date="2024" name="Commun. Biol.">
        <title>Comparative genomic analysis of thermophilic fungi reveals convergent evolutionary adaptations and gene losses.</title>
        <authorList>
            <person name="Steindorff A.S."/>
            <person name="Aguilar-Pontes M.V."/>
            <person name="Robinson A.J."/>
            <person name="Andreopoulos B."/>
            <person name="LaButti K."/>
            <person name="Kuo A."/>
            <person name="Mondo S."/>
            <person name="Riley R."/>
            <person name="Otillar R."/>
            <person name="Haridas S."/>
            <person name="Lipzen A."/>
            <person name="Grimwood J."/>
            <person name="Schmutz J."/>
            <person name="Clum A."/>
            <person name="Reid I.D."/>
            <person name="Moisan M.C."/>
            <person name="Butler G."/>
            <person name="Nguyen T.T.M."/>
            <person name="Dewar K."/>
            <person name="Conant G."/>
            <person name="Drula E."/>
            <person name="Henrissat B."/>
            <person name="Hansel C."/>
            <person name="Singer S."/>
            <person name="Hutchinson M.I."/>
            <person name="de Vries R.P."/>
            <person name="Natvig D.O."/>
            <person name="Powell A.J."/>
            <person name="Tsang A."/>
            <person name="Grigoriev I.V."/>
        </authorList>
    </citation>
    <scope>NUCLEOTIDE SEQUENCE [LARGE SCALE GENOMIC DNA]</scope>
    <source>
        <strain evidence="2 3">CBS 494.80</strain>
    </source>
</reference>
<accession>A0ABR4CR01</accession>
<dbReference type="EMBL" id="JAZHXI010000004">
    <property type="protein sequence ID" value="KAL2072423.1"/>
    <property type="molecule type" value="Genomic_DNA"/>
</dbReference>
<feature type="region of interest" description="Disordered" evidence="1">
    <location>
        <begin position="159"/>
        <end position="182"/>
    </location>
</feature>